<dbReference type="Proteomes" id="UP001500393">
    <property type="component" value="Unassembled WGS sequence"/>
</dbReference>
<feature type="domain" description="AB hydrolase-1" evidence="1">
    <location>
        <begin position="28"/>
        <end position="135"/>
    </location>
</feature>
<keyword evidence="3" id="KW-1185">Reference proteome</keyword>
<evidence type="ECO:0000259" key="1">
    <source>
        <dbReference type="Pfam" id="PF00561"/>
    </source>
</evidence>
<sequence>MVAQTYEVETADERTVKYCLYGAEDGAPVVAHHGTPGSRWERPDVVAAIEDSGLRVLLFGRPGYGSTRKLGRAVVEVAADVAALADAQGWDRFAVTGFSGGGPHAFATAALLPDRVVRCSTVSGIAPPGTAAFESLDWAADARRGETFLRDQLGRSGQDIMRELSSGSDAGRVERMRASCIEGLDGWIDDYLALSKPWGFDPRDVQAPVDVWFGSEDDNSTPAHAEWLLATLPSATAREYVGGHDPDDAVQRLIFGALRGFK</sequence>
<dbReference type="Pfam" id="PF00561">
    <property type="entry name" value="Abhydrolase_1"/>
    <property type="match status" value="1"/>
</dbReference>
<dbReference type="Gene3D" id="3.40.50.1820">
    <property type="entry name" value="alpha/beta hydrolase"/>
    <property type="match status" value="1"/>
</dbReference>
<keyword evidence="2" id="KW-0378">Hydrolase</keyword>
<dbReference type="SUPFAM" id="SSF53474">
    <property type="entry name" value="alpha/beta-Hydrolases"/>
    <property type="match status" value="1"/>
</dbReference>
<dbReference type="PANTHER" id="PTHR43433:SF10">
    <property type="entry name" value="AB HYDROLASE-1 DOMAIN-CONTAINING PROTEIN"/>
    <property type="match status" value="1"/>
</dbReference>
<dbReference type="PANTHER" id="PTHR43433">
    <property type="entry name" value="HYDROLASE, ALPHA/BETA FOLD FAMILY PROTEIN"/>
    <property type="match status" value="1"/>
</dbReference>
<organism evidence="2 3">
    <name type="scientific">Kribbella sancticallisti</name>
    <dbReference type="NCBI Taxonomy" id="460087"/>
    <lineage>
        <taxon>Bacteria</taxon>
        <taxon>Bacillati</taxon>
        <taxon>Actinomycetota</taxon>
        <taxon>Actinomycetes</taxon>
        <taxon>Propionibacteriales</taxon>
        <taxon>Kribbellaceae</taxon>
        <taxon>Kribbella</taxon>
    </lineage>
</organism>
<protein>
    <submittedName>
        <fullName evidence="2">Alpha/beta hydrolase</fullName>
    </submittedName>
</protein>
<dbReference type="InterPro" id="IPR000073">
    <property type="entry name" value="AB_hydrolase_1"/>
</dbReference>
<dbReference type="GO" id="GO:0016787">
    <property type="term" value="F:hydrolase activity"/>
    <property type="evidence" value="ECO:0007669"/>
    <property type="project" value="UniProtKB-KW"/>
</dbReference>
<name>A0ABP4QJX1_9ACTN</name>
<evidence type="ECO:0000313" key="2">
    <source>
        <dbReference type="EMBL" id="GAA1610265.1"/>
    </source>
</evidence>
<proteinExistence type="predicted"/>
<comment type="caution">
    <text evidence="2">The sequence shown here is derived from an EMBL/GenBank/DDBJ whole genome shotgun (WGS) entry which is preliminary data.</text>
</comment>
<dbReference type="InterPro" id="IPR050471">
    <property type="entry name" value="AB_hydrolase"/>
</dbReference>
<dbReference type="EMBL" id="BAAAOS010000058">
    <property type="protein sequence ID" value="GAA1610265.1"/>
    <property type="molecule type" value="Genomic_DNA"/>
</dbReference>
<dbReference type="InterPro" id="IPR029058">
    <property type="entry name" value="AB_hydrolase_fold"/>
</dbReference>
<reference evidence="3" key="1">
    <citation type="journal article" date="2019" name="Int. J. Syst. Evol. Microbiol.">
        <title>The Global Catalogue of Microorganisms (GCM) 10K type strain sequencing project: providing services to taxonomists for standard genome sequencing and annotation.</title>
        <authorList>
            <consortium name="The Broad Institute Genomics Platform"/>
            <consortium name="The Broad Institute Genome Sequencing Center for Infectious Disease"/>
            <person name="Wu L."/>
            <person name="Ma J."/>
        </authorList>
    </citation>
    <scope>NUCLEOTIDE SEQUENCE [LARGE SCALE GENOMIC DNA]</scope>
    <source>
        <strain evidence="3">JCM 14969</strain>
    </source>
</reference>
<accession>A0ABP4QJX1</accession>
<evidence type="ECO:0000313" key="3">
    <source>
        <dbReference type="Proteomes" id="UP001500393"/>
    </source>
</evidence>
<gene>
    <name evidence="2" type="ORF">GCM10009789_75790</name>
</gene>